<feature type="transmembrane region" description="Helical" evidence="1">
    <location>
        <begin position="81"/>
        <end position="99"/>
    </location>
</feature>
<accession>A0A2Z5FUN8</accession>
<dbReference type="InterPro" id="IPR007349">
    <property type="entry name" value="DUF418"/>
</dbReference>
<protein>
    <submittedName>
        <fullName evidence="3">Putative membrane protein</fullName>
    </submittedName>
</protein>
<name>A0A2Z5FUN8_9BACT</name>
<proteinExistence type="predicted"/>
<reference evidence="3 4" key="1">
    <citation type="journal article" date="2018" name="Front. Microbiol.">
        <title>Hydrolytic Capabilities as a Key to Environmental Success: Chitinolytic and Cellulolytic Acidobacteria From Acidic Sub-arctic Soils and Boreal Peatlands.</title>
        <authorList>
            <person name="Belova S.E."/>
            <person name="Ravin N.V."/>
            <person name="Pankratov T.A."/>
            <person name="Rakitin A.L."/>
            <person name="Ivanova A.A."/>
            <person name="Beletsky A.V."/>
            <person name="Mardanov A.V."/>
            <person name="Sinninghe Damste J.S."/>
            <person name="Dedysh S.N."/>
        </authorList>
    </citation>
    <scope>NUCLEOTIDE SEQUENCE [LARGE SCALE GENOMIC DNA]</scope>
    <source>
        <strain evidence="3 4">SBC82</strain>
    </source>
</reference>
<feature type="transmembrane region" description="Helical" evidence="1">
    <location>
        <begin position="315"/>
        <end position="337"/>
    </location>
</feature>
<feature type="transmembrane region" description="Helical" evidence="1">
    <location>
        <begin position="46"/>
        <end position="66"/>
    </location>
</feature>
<keyword evidence="1" id="KW-0472">Membrane</keyword>
<keyword evidence="1" id="KW-1133">Transmembrane helix</keyword>
<feature type="transmembrane region" description="Helical" evidence="1">
    <location>
        <begin position="182"/>
        <end position="201"/>
    </location>
</feature>
<keyword evidence="4" id="KW-1185">Reference proteome</keyword>
<gene>
    <name evidence="3" type="ORF">ACPOL_0837</name>
</gene>
<feature type="transmembrane region" description="Helical" evidence="1">
    <location>
        <begin position="286"/>
        <end position="303"/>
    </location>
</feature>
<dbReference type="OrthoDB" id="9807744at2"/>
<dbReference type="EMBL" id="CP030840">
    <property type="protein sequence ID" value="AXC10196.1"/>
    <property type="molecule type" value="Genomic_DNA"/>
</dbReference>
<feature type="transmembrane region" description="Helical" evidence="1">
    <location>
        <begin position="357"/>
        <end position="376"/>
    </location>
</feature>
<feature type="transmembrane region" description="Helical" evidence="1">
    <location>
        <begin position="423"/>
        <end position="445"/>
    </location>
</feature>
<dbReference type="PANTHER" id="PTHR30590">
    <property type="entry name" value="INNER MEMBRANE PROTEIN"/>
    <property type="match status" value="1"/>
</dbReference>
<evidence type="ECO:0000313" key="4">
    <source>
        <dbReference type="Proteomes" id="UP000253606"/>
    </source>
</evidence>
<organism evidence="3 4">
    <name type="scientific">Acidisarcina polymorpha</name>
    <dbReference type="NCBI Taxonomy" id="2211140"/>
    <lineage>
        <taxon>Bacteria</taxon>
        <taxon>Pseudomonadati</taxon>
        <taxon>Acidobacteriota</taxon>
        <taxon>Terriglobia</taxon>
        <taxon>Terriglobales</taxon>
        <taxon>Acidobacteriaceae</taxon>
        <taxon>Acidisarcina</taxon>
    </lineage>
</organism>
<evidence type="ECO:0000259" key="2">
    <source>
        <dbReference type="Pfam" id="PF04235"/>
    </source>
</evidence>
<dbReference type="KEGG" id="abas:ACPOL_0837"/>
<dbReference type="AlphaFoldDB" id="A0A2Z5FUN8"/>
<sequence length="473" mass="52766">MEGTASLGAVLNAPFSRTLGGEESPSPLQGSVAPVKRGDRIASLDVLRGFALLGILVANIEGFAGLEGRFEIPIGVAKNAFVGPHTHLNLVILFLKWIFIEDKMRGLFAMLFGAGVVLLTERIERNNGQVNSADIFLRRNMWLFVFGVLHGTFIWDGDILAEYAFNALFFLYPCRKLKAKSLFVVGTIVWIGIGTLASSVAEGDFEYLRLSRQKSALVAIEKSGTNLTPAQNETKKEWRALITKNELRSTDEANANAAKRRNGGYIGYVKDRGTGFVRHLGDFESGYYFADILGAMLIGMALYKSGFLISKLPLSTYLSTAFVGFLISTPLYVVGIWKAYGSSFYFAVIEKWIVFPHNLTAEAGTLANAALLMILFKGRVPRTLLRPFAAVGQTALTNYLLTSVLCQYLFVFGPLELYGRVEYYQSLYFVLAVWVVNLVASSLWLRHFEFGPVEWLWRSLTYWKLQPMRLRSK</sequence>
<feature type="domain" description="DUF418" evidence="2">
    <location>
        <begin position="303"/>
        <end position="464"/>
    </location>
</feature>
<dbReference type="Proteomes" id="UP000253606">
    <property type="component" value="Chromosome"/>
</dbReference>
<dbReference type="InterPro" id="IPR052529">
    <property type="entry name" value="Bact_Transport_Assoc"/>
</dbReference>
<keyword evidence="1" id="KW-0812">Transmembrane</keyword>
<dbReference type="Pfam" id="PF04235">
    <property type="entry name" value="DUF418"/>
    <property type="match status" value="1"/>
</dbReference>
<evidence type="ECO:0000256" key="1">
    <source>
        <dbReference type="SAM" id="Phobius"/>
    </source>
</evidence>
<evidence type="ECO:0000313" key="3">
    <source>
        <dbReference type="EMBL" id="AXC10196.1"/>
    </source>
</evidence>
<feature type="transmembrane region" description="Helical" evidence="1">
    <location>
        <begin position="388"/>
        <end position="411"/>
    </location>
</feature>
<dbReference type="PANTHER" id="PTHR30590:SF2">
    <property type="entry name" value="INNER MEMBRANE PROTEIN"/>
    <property type="match status" value="1"/>
</dbReference>